<evidence type="ECO:0000313" key="2">
    <source>
        <dbReference type="EMBL" id="MFD1303981.1"/>
    </source>
</evidence>
<evidence type="ECO:0000256" key="1">
    <source>
        <dbReference type="SAM" id="Phobius"/>
    </source>
</evidence>
<proteinExistence type="predicted"/>
<dbReference type="Proteomes" id="UP001597176">
    <property type="component" value="Unassembled WGS sequence"/>
</dbReference>
<dbReference type="EMBL" id="JBHTND010000046">
    <property type="protein sequence ID" value="MFD1303981.1"/>
    <property type="molecule type" value="Genomic_DNA"/>
</dbReference>
<gene>
    <name evidence="2" type="ORF">ACFQ4G_20650</name>
</gene>
<name>A0ABW3X3A3_9HYPH</name>
<sequence>MDIFDSADVSNRLRIRFIIIALFIYIILFIYTIGIAIIPTIFIWILAYFISEKELNSVAQNSTDFKKAYPFRYFGVSYGNFTHVFQCNISLENAIMKRVEDDLSSKTPISRFHKIIITDVDRDLRQNESRTFKIASAGGTQRGTKVTLLLRYAEFGHMQSIQWWALAGGFVDRNKRFNFIAYAPFTIWFWLLQFIRKDYDIVSKLRTIYSSTYNDFDIETQIRSMHEVVFDSLINELDMNSIDTSMLRAQKLQLMNITISGGHVNMGNVVQGAMTNITNSVGGGKK</sequence>
<protein>
    <submittedName>
        <fullName evidence="2">Uncharacterized protein</fullName>
    </submittedName>
</protein>
<keyword evidence="1" id="KW-0472">Membrane</keyword>
<dbReference type="RefSeq" id="WP_238202624.1">
    <property type="nucleotide sequence ID" value="NZ_JBHTND010000046.1"/>
</dbReference>
<comment type="caution">
    <text evidence="2">The sequence shown here is derived from an EMBL/GenBank/DDBJ whole genome shotgun (WGS) entry which is preliminary data.</text>
</comment>
<organism evidence="2 3">
    <name type="scientific">Methylobacterium marchantiae</name>
    <dbReference type="NCBI Taxonomy" id="600331"/>
    <lineage>
        <taxon>Bacteria</taxon>
        <taxon>Pseudomonadati</taxon>
        <taxon>Pseudomonadota</taxon>
        <taxon>Alphaproteobacteria</taxon>
        <taxon>Hyphomicrobiales</taxon>
        <taxon>Methylobacteriaceae</taxon>
        <taxon>Methylobacterium</taxon>
    </lineage>
</organism>
<keyword evidence="1" id="KW-1133">Transmembrane helix</keyword>
<evidence type="ECO:0000313" key="3">
    <source>
        <dbReference type="Proteomes" id="UP001597176"/>
    </source>
</evidence>
<feature type="transmembrane region" description="Helical" evidence="1">
    <location>
        <begin position="17"/>
        <end position="50"/>
    </location>
</feature>
<reference evidence="3" key="1">
    <citation type="journal article" date="2019" name="Int. J. Syst. Evol. Microbiol.">
        <title>The Global Catalogue of Microorganisms (GCM) 10K type strain sequencing project: providing services to taxonomists for standard genome sequencing and annotation.</title>
        <authorList>
            <consortium name="The Broad Institute Genomics Platform"/>
            <consortium name="The Broad Institute Genome Sequencing Center for Infectious Disease"/>
            <person name="Wu L."/>
            <person name="Ma J."/>
        </authorList>
    </citation>
    <scope>NUCLEOTIDE SEQUENCE [LARGE SCALE GENOMIC DNA]</scope>
    <source>
        <strain evidence="3">CCUG 56108</strain>
    </source>
</reference>
<keyword evidence="3" id="KW-1185">Reference proteome</keyword>
<keyword evidence="1" id="KW-0812">Transmembrane</keyword>
<accession>A0ABW3X3A3</accession>